<dbReference type="InterPro" id="IPR036761">
    <property type="entry name" value="TTHA0802/YceI-like_sf"/>
</dbReference>
<reference evidence="3" key="1">
    <citation type="submission" date="2018-05" db="EMBL/GenBank/DDBJ databases">
        <authorList>
            <person name="Lanie J.A."/>
            <person name="Ng W.-L."/>
            <person name="Kazmierczak K.M."/>
            <person name="Andrzejewski T.M."/>
            <person name="Davidsen T.M."/>
            <person name="Wayne K.J."/>
            <person name="Tettelin H."/>
            <person name="Glass J.I."/>
            <person name="Rusch D."/>
            <person name="Podicherti R."/>
            <person name="Tsui H.-C.T."/>
            <person name="Winkler M.E."/>
        </authorList>
    </citation>
    <scope>NUCLEOTIDE SEQUENCE</scope>
</reference>
<gene>
    <name evidence="3" type="ORF">METZ01_LOCUS420993</name>
</gene>
<feature type="transmembrane region" description="Helical" evidence="1">
    <location>
        <begin position="9"/>
        <end position="28"/>
    </location>
</feature>
<protein>
    <recommendedName>
        <fullName evidence="2">Lipid/polyisoprenoid-binding YceI-like domain-containing protein</fullName>
    </recommendedName>
</protein>
<feature type="domain" description="Lipid/polyisoprenoid-binding YceI-like" evidence="2">
    <location>
        <begin position="151"/>
        <end position="202"/>
    </location>
</feature>
<evidence type="ECO:0000256" key="1">
    <source>
        <dbReference type="SAM" id="Phobius"/>
    </source>
</evidence>
<dbReference type="AlphaFoldDB" id="A0A382XB86"/>
<proteinExistence type="predicted"/>
<organism evidence="3">
    <name type="scientific">marine metagenome</name>
    <dbReference type="NCBI Taxonomy" id="408172"/>
    <lineage>
        <taxon>unclassified sequences</taxon>
        <taxon>metagenomes</taxon>
        <taxon>ecological metagenomes</taxon>
    </lineage>
</organism>
<keyword evidence="1" id="KW-1133">Transmembrane helix</keyword>
<dbReference type="EMBL" id="UINC01166279">
    <property type="protein sequence ID" value="SVD68139.1"/>
    <property type="molecule type" value="Genomic_DNA"/>
</dbReference>
<keyword evidence="1" id="KW-0812">Transmembrane</keyword>
<accession>A0A382XB86</accession>
<dbReference type="Gene3D" id="2.40.128.110">
    <property type="entry name" value="Lipid/polyisoprenoid-binding, YceI-like"/>
    <property type="match status" value="1"/>
</dbReference>
<dbReference type="InterPro" id="IPR007372">
    <property type="entry name" value="Lipid/polyisoprenoid-bd_YceI"/>
</dbReference>
<keyword evidence="1" id="KW-0472">Membrane</keyword>
<dbReference type="SUPFAM" id="SSF101874">
    <property type="entry name" value="YceI-like"/>
    <property type="match status" value="1"/>
</dbReference>
<feature type="non-terminal residue" evidence="3">
    <location>
        <position position="236"/>
    </location>
</feature>
<dbReference type="Pfam" id="PF04264">
    <property type="entry name" value="YceI"/>
    <property type="match status" value="1"/>
</dbReference>
<name>A0A382XB86_9ZZZZ</name>
<evidence type="ECO:0000313" key="3">
    <source>
        <dbReference type="EMBL" id="SVD68139.1"/>
    </source>
</evidence>
<sequence>MEVPLKPKHGLVVGIVLVVLAVCAYLVFGGGDAPAELTLGERADVAEEGEDGAEEDPGPAVTAPAAKISNVLGCNLPPRVTEAAFSVADVAVHRLSVVEGSIAGYRVVEDFIGGLANVDAVGRTTAVQGDLFLMSGFNWSPVDDDPATTTAPPNPELTGVWICVDVASIKSDKGSRDNRFRTEIMDTANFPVATFITGVGVSSADGMGIPFSRYLDSDIPDGEAATFSIPGWLTMV</sequence>
<evidence type="ECO:0000259" key="2">
    <source>
        <dbReference type="Pfam" id="PF04264"/>
    </source>
</evidence>